<comment type="subcellular location">
    <subcellularLocation>
        <location evidence="2">Cell membrane</location>
        <topology evidence="2">Single-pass membrane protein</topology>
    </subcellularLocation>
</comment>
<keyword evidence="12 13" id="KW-0472">Membrane</keyword>
<evidence type="ECO:0000256" key="6">
    <source>
        <dbReference type="ARBA" id="ARBA00022448"/>
    </source>
</evidence>
<keyword evidence="11" id="KW-0811">Translocation</keyword>
<dbReference type="NCBIfam" id="TIGR00739">
    <property type="entry name" value="yajC"/>
    <property type="match status" value="1"/>
</dbReference>
<evidence type="ECO:0000256" key="3">
    <source>
        <dbReference type="ARBA" id="ARBA00006742"/>
    </source>
</evidence>
<evidence type="ECO:0000256" key="11">
    <source>
        <dbReference type="ARBA" id="ARBA00023010"/>
    </source>
</evidence>
<comment type="subunit">
    <text evidence="4">Part of the SecDF-YidC-YajC translocase complex. The SecDF-YidC-YajC translocase forms a supercomplex with SecYEG, called the holo-translocon (HTL).</text>
</comment>
<dbReference type="GO" id="GO:0005886">
    <property type="term" value="C:plasma membrane"/>
    <property type="evidence" value="ECO:0007669"/>
    <property type="project" value="UniProtKB-SubCell"/>
</dbReference>
<reference evidence="14 15" key="2">
    <citation type="journal article" date="2011" name="Appl. Environ. Microbiol.">
        <title>Diversity and plasticity of the intracellular plant pathogen and insect symbiont, 'Candidatus Liberibacter asiaticus', revealed by hyper variable prophage genes with intragenic tandem repeats.</title>
        <authorList>
            <person name="Zhou L."/>
            <person name="Powell C.A."/>
            <person name="Hoffman M.T."/>
            <person name="Li W."/>
            <person name="Fan G."/>
            <person name="Liu B."/>
            <person name="Lin H."/>
            <person name="Duan Y."/>
        </authorList>
    </citation>
    <scope>NUCLEOTIDE SEQUENCE [LARGE SCALE GENOMIC DNA]</scope>
    <source>
        <strain evidence="15">psy62</strain>
    </source>
</reference>
<evidence type="ECO:0000313" key="14">
    <source>
        <dbReference type="EMBL" id="ACT57589.2"/>
    </source>
</evidence>
<evidence type="ECO:0000256" key="10">
    <source>
        <dbReference type="ARBA" id="ARBA00022989"/>
    </source>
</evidence>
<sequence length="108" mass="12150">MFTTVYAQSDAPAITSATSPLEMAGLFFVLAVVWYFLLIRPQRQQLQRRAEMLRNLRRGDSIVTAAGIVGKVVRVIDDLELEVEIAENVRVRVVRSFVSEVQSKSEPV</sequence>
<dbReference type="STRING" id="537021.CLIBASIA_05090"/>
<protein>
    <recommendedName>
        <fullName evidence="5">Sec translocon accessory complex subunit YajC</fullName>
    </recommendedName>
</protein>
<keyword evidence="7" id="KW-1003">Cell membrane</keyword>
<name>C6XGT6_LIBAP</name>
<keyword evidence="6" id="KW-0813">Transport</keyword>
<evidence type="ECO:0000256" key="8">
    <source>
        <dbReference type="ARBA" id="ARBA00022692"/>
    </source>
</evidence>
<evidence type="ECO:0000256" key="1">
    <source>
        <dbReference type="ARBA" id="ARBA00002061"/>
    </source>
</evidence>
<reference evidence="14 15" key="1">
    <citation type="journal article" date="2009" name="Mol. Plant Microbe Interact.">
        <title>Complete genome sequence of citrus huanglongbing bacterium, 'Candidatus Liberibacter asiaticus' obtained through metagenomics.</title>
        <authorList>
            <person name="Duan Y."/>
            <person name="Zhou L."/>
            <person name="Hall D.G."/>
            <person name="Li W."/>
            <person name="Doddapaneni H."/>
            <person name="Lin H."/>
            <person name="Liu L."/>
            <person name="Vahling C.M."/>
            <person name="Gabriel D.W."/>
            <person name="Williams K.P."/>
            <person name="Dickerman A."/>
            <person name="Sun Y."/>
            <person name="Gottwald T."/>
        </authorList>
    </citation>
    <scope>NUCLEOTIDE SEQUENCE [LARGE SCALE GENOMIC DNA]</scope>
    <source>
        <strain evidence="15">psy62</strain>
    </source>
</reference>
<evidence type="ECO:0000313" key="15">
    <source>
        <dbReference type="Proteomes" id="UP000002744"/>
    </source>
</evidence>
<dbReference type="Proteomes" id="UP000002744">
    <property type="component" value="Chromosome"/>
</dbReference>
<keyword evidence="10 13" id="KW-1133">Transmembrane helix</keyword>
<comment type="function">
    <text evidence="1">The SecYEG-SecDF-YajC-YidC holo-translocon (HTL) protein secretase/insertase is a supercomplex required for protein secretion, insertion of proteins into membranes, and assembly of membrane protein complexes. While the SecYEG complex is essential for assembly of a number of proteins and complexes, the SecDF-YajC-YidC subcomplex facilitates these functions.</text>
</comment>
<evidence type="ECO:0000256" key="9">
    <source>
        <dbReference type="ARBA" id="ARBA00022927"/>
    </source>
</evidence>
<dbReference type="InterPro" id="IPR003849">
    <property type="entry name" value="Preprotein_translocase_YajC"/>
</dbReference>
<dbReference type="Pfam" id="PF02699">
    <property type="entry name" value="YajC"/>
    <property type="match status" value="1"/>
</dbReference>
<dbReference type="SMART" id="SM01323">
    <property type="entry name" value="YajC"/>
    <property type="match status" value="1"/>
</dbReference>
<dbReference type="SMR" id="C6XGT6"/>
<proteinExistence type="inferred from homology"/>
<dbReference type="KEGG" id="las:CLIBASIA_05090"/>
<evidence type="ECO:0000256" key="7">
    <source>
        <dbReference type="ARBA" id="ARBA00022475"/>
    </source>
</evidence>
<dbReference type="GO" id="GO:0015031">
    <property type="term" value="P:protein transport"/>
    <property type="evidence" value="ECO:0007669"/>
    <property type="project" value="UniProtKB-KW"/>
</dbReference>
<dbReference type="PANTHER" id="PTHR33909">
    <property type="entry name" value="SEC TRANSLOCON ACCESSORY COMPLEX SUBUNIT YAJC"/>
    <property type="match status" value="1"/>
</dbReference>
<dbReference type="AlphaFoldDB" id="C6XGT6"/>
<dbReference type="EMBL" id="CP001677">
    <property type="protein sequence ID" value="ACT57589.2"/>
    <property type="molecule type" value="Genomic_DNA"/>
</dbReference>
<organism evidence="14 15">
    <name type="scientific">Liberibacter asiaticus (strain psy62)</name>
    <dbReference type="NCBI Taxonomy" id="537021"/>
    <lineage>
        <taxon>Bacteria</taxon>
        <taxon>Pseudomonadati</taxon>
        <taxon>Pseudomonadota</taxon>
        <taxon>Alphaproteobacteria</taxon>
        <taxon>Hyphomicrobiales</taxon>
        <taxon>Rhizobiaceae</taxon>
        <taxon>Liberibacter</taxon>
    </lineage>
</organism>
<accession>C6XGT6</accession>
<keyword evidence="8 13" id="KW-0812">Transmembrane</keyword>
<evidence type="ECO:0000256" key="5">
    <source>
        <dbReference type="ARBA" id="ARBA00014962"/>
    </source>
</evidence>
<evidence type="ECO:0000256" key="2">
    <source>
        <dbReference type="ARBA" id="ARBA00004162"/>
    </source>
</evidence>
<evidence type="ECO:0000256" key="12">
    <source>
        <dbReference type="ARBA" id="ARBA00023136"/>
    </source>
</evidence>
<evidence type="ECO:0000256" key="13">
    <source>
        <dbReference type="SAM" id="Phobius"/>
    </source>
</evidence>
<comment type="similarity">
    <text evidence="3">Belongs to the YajC family.</text>
</comment>
<dbReference type="PANTHER" id="PTHR33909:SF1">
    <property type="entry name" value="SEC TRANSLOCON ACCESSORY COMPLEX SUBUNIT YAJC"/>
    <property type="match status" value="1"/>
</dbReference>
<dbReference type="HOGENOM" id="CLU_116157_2_0_5"/>
<dbReference type="PRINTS" id="PR01853">
    <property type="entry name" value="YAJCTRNLCASE"/>
</dbReference>
<gene>
    <name evidence="14" type="primary">yajC</name>
    <name evidence="14" type="ordered locus">CLIBASIA_05090</name>
</gene>
<keyword evidence="9" id="KW-0653">Protein transport</keyword>
<dbReference type="eggNOG" id="COG1862">
    <property type="taxonomic scope" value="Bacteria"/>
</dbReference>
<evidence type="ECO:0000256" key="4">
    <source>
        <dbReference type="ARBA" id="ARBA00011718"/>
    </source>
</evidence>
<feature type="transmembrane region" description="Helical" evidence="13">
    <location>
        <begin position="20"/>
        <end position="39"/>
    </location>
</feature>